<keyword evidence="2" id="KW-1185">Reference proteome</keyword>
<proteinExistence type="predicted"/>
<dbReference type="Proteomes" id="UP000663903">
    <property type="component" value="Chromosome"/>
</dbReference>
<evidence type="ECO:0000313" key="1">
    <source>
        <dbReference type="EMBL" id="QTD44828.1"/>
    </source>
</evidence>
<organism evidence="1 2">
    <name type="scientific">Ottowia testudinis</name>
    <dbReference type="NCBI Taxonomy" id="2816950"/>
    <lineage>
        <taxon>Bacteria</taxon>
        <taxon>Pseudomonadati</taxon>
        <taxon>Pseudomonadota</taxon>
        <taxon>Betaproteobacteria</taxon>
        <taxon>Burkholderiales</taxon>
        <taxon>Comamonadaceae</taxon>
        <taxon>Ottowia</taxon>
    </lineage>
</organism>
<dbReference type="KEGG" id="otd:J1M35_17440"/>
<gene>
    <name evidence="1" type="ORF">J1M35_17440</name>
</gene>
<dbReference type="AlphaFoldDB" id="A0A975CE85"/>
<dbReference type="EMBL" id="CP071796">
    <property type="protein sequence ID" value="QTD44828.1"/>
    <property type="molecule type" value="Genomic_DNA"/>
</dbReference>
<protein>
    <submittedName>
        <fullName evidence="1">Uncharacterized protein</fullName>
    </submittedName>
</protein>
<dbReference type="RefSeq" id="WP_208008448.1">
    <property type="nucleotide sequence ID" value="NZ_CP071796.1"/>
</dbReference>
<accession>A0A975CE85</accession>
<sequence>MKTAFVTTARTGFGRAVACVRGGFAKPHHAIGSWQASKRPMGCAQGYLQLDPRENTILPGEGHT</sequence>
<name>A0A975CE85_9BURK</name>
<evidence type="ECO:0000313" key="2">
    <source>
        <dbReference type="Proteomes" id="UP000663903"/>
    </source>
</evidence>
<reference evidence="1" key="1">
    <citation type="submission" date="2021-03" db="EMBL/GenBank/DDBJ databases">
        <title>Ottowia sp. 27C isolated from the cloaca of a Giant Asian pond turtle (Heosemys grandis).</title>
        <authorList>
            <person name="Spergser J."/>
            <person name="Busse H.-J."/>
        </authorList>
    </citation>
    <scope>NUCLEOTIDE SEQUENCE</scope>
    <source>
        <strain evidence="1">27C</strain>
    </source>
</reference>